<accession>A0A8T2PAT5</accession>
<organism evidence="1 2">
    <name type="scientific">Albula glossodonta</name>
    <name type="common">roundjaw bonefish</name>
    <dbReference type="NCBI Taxonomy" id="121402"/>
    <lineage>
        <taxon>Eukaryota</taxon>
        <taxon>Metazoa</taxon>
        <taxon>Chordata</taxon>
        <taxon>Craniata</taxon>
        <taxon>Vertebrata</taxon>
        <taxon>Euteleostomi</taxon>
        <taxon>Actinopterygii</taxon>
        <taxon>Neopterygii</taxon>
        <taxon>Teleostei</taxon>
        <taxon>Albuliformes</taxon>
        <taxon>Albulidae</taxon>
        <taxon>Albula</taxon>
    </lineage>
</organism>
<dbReference type="EMBL" id="JAFBMS010000010">
    <property type="protein sequence ID" value="KAG9349080.1"/>
    <property type="molecule type" value="Genomic_DNA"/>
</dbReference>
<evidence type="ECO:0000313" key="1">
    <source>
        <dbReference type="EMBL" id="KAG9349080.1"/>
    </source>
</evidence>
<gene>
    <name evidence="1" type="ORF">JZ751_029400</name>
</gene>
<evidence type="ECO:0000313" key="2">
    <source>
        <dbReference type="Proteomes" id="UP000824540"/>
    </source>
</evidence>
<name>A0A8T2PAT5_9TELE</name>
<sequence length="164" mass="18046">MISGAVPNLQTKLDDGETRLTEPLALGLVCGAQRPGFLREKKGTERGRRVLAGISPTARPGSWQHPWPRFAPVCMRPYRCHGQRDAARAGRNIPGVEACIPFLPHYGVRLTENRQPVESKGEQNSNTWPIRCLGQALYANLFRLRTASPFLVHTPALSAGEAPN</sequence>
<dbReference type="Proteomes" id="UP000824540">
    <property type="component" value="Unassembled WGS sequence"/>
</dbReference>
<dbReference type="AlphaFoldDB" id="A0A8T2PAT5"/>
<comment type="caution">
    <text evidence="1">The sequence shown here is derived from an EMBL/GenBank/DDBJ whole genome shotgun (WGS) entry which is preliminary data.</text>
</comment>
<keyword evidence="2" id="KW-1185">Reference proteome</keyword>
<protein>
    <submittedName>
        <fullName evidence="1">Uncharacterized protein</fullName>
    </submittedName>
</protein>
<proteinExistence type="predicted"/>
<reference evidence="1" key="1">
    <citation type="thesis" date="2021" institute="BYU ScholarsArchive" country="Provo, UT, USA">
        <title>Applications of and Algorithms for Genome Assembly and Genomic Analyses with an Emphasis on Marine Teleosts.</title>
        <authorList>
            <person name="Pickett B.D."/>
        </authorList>
    </citation>
    <scope>NUCLEOTIDE SEQUENCE</scope>
    <source>
        <strain evidence="1">HI-2016</strain>
    </source>
</reference>